<dbReference type="Gene3D" id="3.30.1540.20">
    <property type="entry name" value="MutL, C-terminal domain, dimerisation subdomain"/>
    <property type="match status" value="1"/>
</dbReference>
<gene>
    <name evidence="4" type="primary">MLH3</name>
    <name evidence="4" type="ORF">FIM1_2147</name>
</gene>
<reference evidence="4 5" key="2">
    <citation type="submission" date="2019-11" db="EMBL/GenBank/DDBJ databases">
        <authorList>
            <person name="Lu H."/>
        </authorList>
    </citation>
    <scope>NUCLEOTIDE SEQUENCE [LARGE SCALE GENOMIC DNA]</scope>
    <source>
        <strain evidence="4 5">FIM1</strain>
    </source>
</reference>
<keyword evidence="5" id="KW-1185">Reference proteome</keyword>
<sequence>MPLIKLEDNVTKILKSHEYVVSLNTVIKELIQNSVDADATNIVVKVETDKCNIRVQDNGQGLEPNCLNILGSRNVTSKIRSLQELPRISTYGFRGEALYMILQCSRMNIVTKPIGYSGVWKTEFTGTVRLCTDTERDAFASSQNGTIVNVRDLFYNLPVRREMHKRRALSDILNELRTDALSILIKNPKVFLKVYVNGDLKISSWRTHQSLDAPQRIVGSLRDVFGDIIPEEQLKYVSASFKSYSVKGIISTHPIMSKDYQYIFINGRKYEDSKFFSLINRQFQATKYVEKNWESFSVKSVGTPYNSYPLFLISCDGPLDISDLIQDPGKTIFQSQTLNILSPLILNVVLSFLRHLGYDISKEFPQPVEKYFIDKPEFYNGVNKPFTLPTITKSSYNTSKISKSKHKKKLLDVLKSPPKDNSIILKLQDKINVCTKFNVHGNDLKHDSEFDIRTLSLTGTESIYLKDHAVQDFKLLKSDINKFEVIKQIDCKFILVKSQSRLLIIDQHACHERIMVESILKDTINMFHNRTISCSDTDMNIKVSVEEFDWFNEFLSEFEAWGIFLRLNEGNDEESLITILKIPSFLHDKVRNDHSFLKSVLLQHVYDLKNDKRRRVAKSFYTKGFSSKWWMIIPNMPRVYLEIINSKACRSAIMFGTSLSKEECKIMISELSCCHFPFQCAHGRPSVVPIVEINDNMFNSMHKDYEIL</sequence>
<dbReference type="PANTHER" id="PTHR10073">
    <property type="entry name" value="DNA MISMATCH REPAIR PROTEIN MLH, PMS, MUTL"/>
    <property type="match status" value="1"/>
</dbReference>
<evidence type="ECO:0000256" key="2">
    <source>
        <dbReference type="ARBA" id="ARBA00022763"/>
    </source>
</evidence>
<dbReference type="SUPFAM" id="SSF55874">
    <property type="entry name" value="ATPase domain of HSP90 chaperone/DNA topoisomerase II/histidine kinase"/>
    <property type="match status" value="1"/>
</dbReference>
<evidence type="ECO:0000259" key="3">
    <source>
        <dbReference type="SMART" id="SM00853"/>
    </source>
</evidence>
<organism evidence="4 5">
    <name type="scientific">Kluyveromyces marxianus</name>
    <name type="common">Yeast</name>
    <name type="synonym">Candida kefyr</name>
    <dbReference type="NCBI Taxonomy" id="4911"/>
    <lineage>
        <taxon>Eukaryota</taxon>
        <taxon>Fungi</taxon>
        <taxon>Dikarya</taxon>
        <taxon>Ascomycota</taxon>
        <taxon>Saccharomycotina</taxon>
        <taxon>Saccharomycetes</taxon>
        <taxon>Saccharomycetales</taxon>
        <taxon>Saccharomycetaceae</taxon>
        <taxon>Kluyveromyces</taxon>
    </lineage>
</organism>
<dbReference type="InterPro" id="IPR042121">
    <property type="entry name" value="MutL_C_regsub"/>
</dbReference>
<dbReference type="PROSITE" id="PS00058">
    <property type="entry name" value="DNA_MISMATCH_REPAIR_1"/>
    <property type="match status" value="1"/>
</dbReference>
<dbReference type="Gene3D" id="3.30.565.10">
    <property type="entry name" value="Histidine kinase-like ATPase, C-terminal domain"/>
    <property type="match status" value="1"/>
</dbReference>
<dbReference type="SMART" id="SM00853">
    <property type="entry name" value="MutL_C"/>
    <property type="match status" value="1"/>
</dbReference>
<evidence type="ECO:0000256" key="1">
    <source>
        <dbReference type="ARBA" id="ARBA00006082"/>
    </source>
</evidence>
<dbReference type="Pfam" id="PF08676">
    <property type="entry name" value="MutL_C"/>
    <property type="match status" value="1"/>
</dbReference>
<dbReference type="InterPro" id="IPR037198">
    <property type="entry name" value="MutL_C_sf"/>
</dbReference>
<dbReference type="PANTHER" id="PTHR10073:SF47">
    <property type="entry name" value="DNA MISMATCH REPAIR PROTEIN MLH3"/>
    <property type="match status" value="1"/>
</dbReference>
<dbReference type="InterPro" id="IPR038973">
    <property type="entry name" value="MutL/Mlh/Pms-like"/>
</dbReference>
<proteinExistence type="inferred from homology"/>
<evidence type="ECO:0000313" key="4">
    <source>
        <dbReference type="EMBL" id="QGN15456.1"/>
    </source>
</evidence>
<comment type="similarity">
    <text evidence="1">Belongs to the DNA mismatch repair MutL/HexB family.</text>
</comment>
<dbReference type="Pfam" id="PF13589">
    <property type="entry name" value="HATPase_c_3"/>
    <property type="match status" value="1"/>
</dbReference>
<dbReference type="InterPro" id="IPR036890">
    <property type="entry name" value="HATPase_C_sf"/>
</dbReference>
<feature type="domain" description="MutL C-terminal dimerisation" evidence="3">
    <location>
        <begin position="485"/>
        <end position="659"/>
    </location>
</feature>
<evidence type="ECO:0000313" key="5">
    <source>
        <dbReference type="Proteomes" id="UP000422736"/>
    </source>
</evidence>
<name>A0ABX6EUE1_KLUMA</name>
<dbReference type="EMBL" id="CP015056">
    <property type="protein sequence ID" value="QGN15456.1"/>
    <property type="molecule type" value="Genomic_DNA"/>
</dbReference>
<protein>
    <submittedName>
        <fullName evidence="4">DNA mismatch repair protein MLH3</fullName>
    </submittedName>
</protein>
<dbReference type="InterPro" id="IPR014721">
    <property type="entry name" value="Ribsml_uS5_D2-typ_fold_subgr"/>
</dbReference>
<dbReference type="InterPro" id="IPR042120">
    <property type="entry name" value="MutL_C_dimsub"/>
</dbReference>
<dbReference type="Gene3D" id="3.30.1370.100">
    <property type="entry name" value="MutL, C-terminal domain, regulatory subdomain"/>
    <property type="match status" value="1"/>
</dbReference>
<dbReference type="Gene3D" id="3.30.230.10">
    <property type="match status" value="1"/>
</dbReference>
<dbReference type="InterPro" id="IPR014762">
    <property type="entry name" value="DNA_mismatch_repair_CS"/>
</dbReference>
<dbReference type="InterPro" id="IPR014790">
    <property type="entry name" value="MutL_C"/>
</dbReference>
<accession>A0ABX6EUE1</accession>
<dbReference type="SUPFAM" id="SSF118116">
    <property type="entry name" value="DNA mismatch repair protein MutL"/>
    <property type="match status" value="1"/>
</dbReference>
<dbReference type="Proteomes" id="UP000422736">
    <property type="component" value="Chromosome 3"/>
</dbReference>
<keyword evidence="2" id="KW-0227">DNA damage</keyword>
<reference evidence="4 5" key="1">
    <citation type="submission" date="2016-03" db="EMBL/GenBank/DDBJ databases">
        <title>How can Kluyveromyces marxianus grow so fast - potential evolutionary course in Saccharomyces Complex revealed by comparative genomics.</title>
        <authorList>
            <person name="Mo W."/>
            <person name="Lu W."/>
            <person name="Yang X."/>
            <person name="Qi J."/>
            <person name="Lv H."/>
        </authorList>
    </citation>
    <scope>NUCLEOTIDE SEQUENCE [LARGE SCALE GENOMIC DNA]</scope>
    <source>
        <strain evidence="4 5">FIM1</strain>
    </source>
</reference>